<dbReference type="PROSITE" id="PS00198">
    <property type="entry name" value="4FE4S_FER_1"/>
    <property type="match status" value="2"/>
</dbReference>
<dbReference type="InterPro" id="IPR017900">
    <property type="entry name" value="4Fe4S_Fe_S_CS"/>
</dbReference>
<dbReference type="SUPFAM" id="SSF54862">
    <property type="entry name" value="4Fe-4S ferredoxins"/>
    <property type="match status" value="1"/>
</dbReference>
<keyword evidence="4" id="KW-0997">Cell inner membrane</keyword>
<feature type="domain" description="4Fe-4S" evidence="14">
    <location>
        <begin position="12"/>
        <end position="70"/>
    </location>
</feature>
<keyword evidence="1" id="KW-0813">Transport</keyword>
<dbReference type="Gene3D" id="3.30.70.20">
    <property type="match status" value="1"/>
</dbReference>
<comment type="caution">
    <text evidence="15">The sequence shown here is derived from an EMBL/GenBank/DDBJ whole genome shotgun (WGS) entry which is preliminary data.</text>
</comment>
<keyword evidence="11" id="KW-0472">Membrane</keyword>
<dbReference type="PANTHER" id="PTHR42859:SF3">
    <property type="entry name" value="ION-TRANSLOCATING OXIDOREDUCTASE COMPLEX SUBUNIT B"/>
    <property type="match status" value="1"/>
</dbReference>
<organism evidence="15 16">
    <name type="scientific">Modicisalibacter zincidurans</name>
    <dbReference type="NCBI Taxonomy" id="1178777"/>
    <lineage>
        <taxon>Bacteria</taxon>
        <taxon>Pseudomonadati</taxon>
        <taxon>Pseudomonadota</taxon>
        <taxon>Gammaproteobacteria</taxon>
        <taxon>Oceanospirillales</taxon>
        <taxon>Halomonadaceae</taxon>
        <taxon>Modicisalibacter</taxon>
    </lineage>
</organism>
<evidence type="ECO:0000256" key="2">
    <source>
        <dbReference type="ARBA" id="ARBA00022475"/>
    </source>
</evidence>
<feature type="region of interest" description="Disordered" evidence="12">
    <location>
        <begin position="177"/>
        <end position="248"/>
    </location>
</feature>
<evidence type="ECO:0000256" key="11">
    <source>
        <dbReference type="ARBA" id="ARBA00023136"/>
    </source>
</evidence>
<evidence type="ECO:0000256" key="3">
    <source>
        <dbReference type="ARBA" id="ARBA00022485"/>
    </source>
</evidence>
<keyword evidence="5" id="KW-0479">Metal-binding</keyword>
<dbReference type="InterPro" id="IPR007202">
    <property type="entry name" value="4Fe-4S_dom"/>
</dbReference>
<dbReference type="Gene3D" id="1.10.15.40">
    <property type="entry name" value="Electron transport complex subunit B, putative Fe-S cluster"/>
    <property type="match status" value="1"/>
</dbReference>
<evidence type="ECO:0000313" key="16">
    <source>
        <dbReference type="Proteomes" id="UP001500074"/>
    </source>
</evidence>
<feature type="domain" description="4Fe-4S ferredoxin-type" evidence="13">
    <location>
        <begin position="113"/>
        <end position="142"/>
    </location>
</feature>
<evidence type="ECO:0000313" key="15">
    <source>
        <dbReference type="EMBL" id="GAA5169374.1"/>
    </source>
</evidence>
<dbReference type="InterPro" id="IPR010207">
    <property type="entry name" value="Elect_transpt_cplx_RnfB/RsxB"/>
</dbReference>
<accession>A0ABP9QYN6</accession>
<dbReference type="PROSITE" id="PS51379">
    <property type="entry name" value="4FE4S_FER_2"/>
    <property type="match status" value="2"/>
</dbReference>
<feature type="domain" description="4Fe-4S ferredoxin-type" evidence="13">
    <location>
        <begin position="83"/>
        <end position="112"/>
    </location>
</feature>
<feature type="compositionally biased region" description="Basic and acidic residues" evidence="12">
    <location>
        <begin position="177"/>
        <end position="190"/>
    </location>
</feature>
<evidence type="ECO:0000259" key="13">
    <source>
        <dbReference type="PROSITE" id="PS51379"/>
    </source>
</evidence>
<keyword evidence="7" id="KW-1278">Translocase</keyword>
<keyword evidence="3" id="KW-0004">4Fe-4S</keyword>
<dbReference type="Pfam" id="PF14697">
    <property type="entry name" value="Fer4_21"/>
    <property type="match status" value="1"/>
</dbReference>
<protein>
    <recommendedName>
        <fullName evidence="17">Rnf electron transport complex subunit B</fullName>
    </recommendedName>
</protein>
<name>A0ABP9QYN6_9GAMM</name>
<dbReference type="Proteomes" id="UP001500074">
    <property type="component" value="Unassembled WGS sequence"/>
</dbReference>
<evidence type="ECO:0000256" key="1">
    <source>
        <dbReference type="ARBA" id="ARBA00022448"/>
    </source>
</evidence>
<keyword evidence="2" id="KW-1003">Cell membrane</keyword>
<evidence type="ECO:0000256" key="9">
    <source>
        <dbReference type="ARBA" id="ARBA00023004"/>
    </source>
</evidence>
<evidence type="ECO:0000259" key="14">
    <source>
        <dbReference type="PROSITE" id="PS51656"/>
    </source>
</evidence>
<keyword evidence="8" id="KW-0249">Electron transport</keyword>
<evidence type="ECO:0000256" key="12">
    <source>
        <dbReference type="SAM" id="MobiDB-lite"/>
    </source>
</evidence>
<reference evidence="16" key="1">
    <citation type="journal article" date="2019" name="Int. J. Syst. Evol. Microbiol.">
        <title>The Global Catalogue of Microorganisms (GCM) 10K type strain sequencing project: providing services to taxonomists for standard genome sequencing and annotation.</title>
        <authorList>
            <consortium name="The Broad Institute Genomics Platform"/>
            <consortium name="The Broad Institute Genome Sequencing Center for Infectious Disease"/>
            <person name="Wu L."/>
            <person name="Ma J."/>
        </authorList>
    </citation>
    <scope>NUCLEOTIDE SEQUENCE [LARGE SCALE GENOMIC DNA]</scope>
    <source>
        <strain evidence="16">JCM 18472</strain>
    </source>
</reference>
<dbReference type="PROSITE" id="PS51656">
    <property type="entry name" value="4FE4S"/>
    <property type="match status" value="1"/>
</dbReference>
<dbReference type="NCBIfam" id="TIGR01944">
    <property type="entry name" value="rnfB"/>
    <property type="match status" value="1"/>
</dbReference>
<keyword evidence="10" id="KW-0411">Iron-sulfur</keyword>
<dbReference type="InterPro" id="IPR017896">
    <property type="entry name" value="4Fe4S_Fe-S-bd"/>
</dbReference>
<dbReference type="EMBL" id="BAABKI010000002">
    <property type="protein sequence ID" value="GAA5169374.1"/>
    <property type="molecule type" value="Genomic_DNA"/>
</dbReference>
<evidence type="ECO:0000256" key="4">
    <source>
        <dbReference type="ARBA" id="ARBA00022519"/>
    </source>
</evidence>
<dbReference type="InterPro" id="IPR050294">
    <property type="entry name" value="RnfB_subfamily"/>
</dbReference>
<evidence type="ECO:0000256" key="10">
    <source>
        <dbReference type="ARBA" id="ARBA00023014"/>
    </source>
</evidence>
<evidence type="ECO:0000256" key="7">
    <source>
        <dbReference type="ARBA" id="ARBA00022967"/>
    </source>
</evidence>
<evidence type="ECO:0000256" key="8">
    <source>
        <dbReference type="ARBA" id="ARBA00022982"/>
    </source>
</evidence>
<keyword evidence="16" id="KW-1185">Reference proteome</keyword>
<evidence type="ECO:0008006" key="17">
    <source>
        <dbReference type="Google" id="ProtNLM"/>
    </source>
</evidence>
<keyword evidence="9" id="KW-0408">Iron</keyword>
<sequence length="331" mass="36020">MPASDSMQVQAMSVTLIEAIDAELPQTQCGKCGHPGCRPYAEAIAAGDAINRCPPGGERTVARLAEITDRPAEPLAQPAESPQLAVIREDECIGCTKCIQACPVDAILGAAKQMHTVLAGECTGCELCIAPCPVDCIDIVPHPDWQMALTSADRDGFLARRATLGRQRFEARQARLQRQAEERRQRREQRQATTRQTAPVDSAPPTDPATLKASRATLSVTLKRLERKRQRAGAEANTGTGSDDERRELDARIAEQRTRLDAIARQLEGQAKPAAHANRQRLAENAAEQALRRARAQLAHAERQHDAQAIDAAHAQIAQAQAMRDAARQNH</sequence>
<evidence type="ECO:0000256" key="6">
    <source>
        <dbReference type="ARBA" id="ARBA00022737"/>
    </source>
</evidence>
<dbReference type="PANTHER" id="PTHR42859">
    <property type="entry name" value="OXIDOREDUCTASE"/>
    <property type="match status" value="1"/>
</dbReference>
<gene>
    <name evidence="15" type="ORF">GCM10023342_01210</name>
</gene>
<evidence type="ECO:0000256" key="5">
    <source>
        <dbReference type="ARBA" id="ARBA00022723"/>
    </source>
</evidence>
<keyword evidence="6" id="KW-0677">Repeat</keyword>
<proteinExistence type="predicted"/>
<dbReference type="Pfam" id="PF04060">
    <property type="entry name" value="FeS"/>
    <property type="match status" value="1"/>
</dbReference>